<gene>
    <name evidence="10" type="primary">cdrR</name>
    <name evidence="10" type="ordered locus">Hfelis_03570</name>
</gene>
<evidence type="ECO:0000259" key="9">
    <source>
        <dbReference type="PROSITE" id="PS51755"/>
    </source>
</evidence>
<dbReference type="PANTHER" id="PTHR48111:SF21">
    <property type="entry name" value="DNA-BINDING DUAL MASTER TRANSCRIPTIONAL REGULATOR RPAA"/>
    <property type="match status" value="1"/>
</dbReference>
<dbReference type="InterPro" id="IPR039420">
    <property type="entry name" value="WalR-like"/>
</dbReference>
<dbReference type="SUPFAM" id="SSF46894">
    <property type="entry name" value="C-terminal effector domain of the bipartite response regulators"/>
    <property type="match status" value="1"/>
</dbReference>
<dbReference type="GO" id="GO:0006355">
    <property type="term" value="P:regulation of DNA-templated transcription"/>
    <property type="evidence" value="ECO:0007669"/>
    <property type="project" value="InterPro"/>
</dbReference>
<dbReference type="Pfam" id="PF00486">
    <property type="entry name" value="Trans_reg_C"/>
    <property type="match status" value="1"/>
</dbReference>
<evidence type="ECO:0000256" key="2">
    <source>
        <dbReference type="ARBA" id="ARBA00023012"/>
    </source>
</evidence>
<dbReference type="SMART" id="SM00862">
    <property type="entry name" value="Trans_reg_C"/>
    <property type="match status" value="1"/>
</dbReference>
<dbReference type="Pfam" id="PF00072">
    <property type="entry name" value="Response_reg"/>
    <property type="match status" value="1"/>
</dbReference>
<feature type="DNA-binding region" description="OmpR/PhoB-type" evidence="7">
    <location>
        <begin position="123"/>
        <end position="217"/>
    </location>
</feature>
<dbReference type="SUPFAM" id="SSF52172">
    <property type="entry name" value="CheY-like"/>
    <property type="match status" value="1"/>
</dbReference>
<dbReference type="PROSITE" id="PS51755">
    <property type="entry name" value="OMPR_PHOB"/>
    <property type="match status" value="1"/>
</dbReference>
<name>E7A905_HELFC</name>
<dbReference type="PROSITE" id="PS50110">
    <property type="entry name" value="RESPONSE_REGULATORY"/>
    <property type="match status" value="1"/>
</dbReference>
<dbReference type="InterPro" id="IPR036388">
    <property type="entry name" value="WH-like_DNA-bd_sf"/>
</dbReference>
<proteinExistence type="predicted"/>
<dbReference type="EMBL" id="FQ670179">
    <property type="protein sequence ID" value="CBY82441.1"/>
    <property type="molecule type" value="Genomic_DNA"/>
</dbReference>
<dbReference type="InterPro" id="IPR001867">
    <property type="entry name" value="OmpR/PhoB-type_DNA-bd"/>
</dbReference>
<dbReference type="HOGENOM" id="CLU_000445_30_3_7"/>
<keyword evidence="3" id="KW-0805">Transcription regulation</keyword>
<dbReference type="Gene3D" id="1.10.10.10">
    <property type="entry name" value="Winged helix-like DNA-binding domain superfamily/Winged helix DNA-binding domain"/>
    <property type="match status" value="1"/>
</dbReference>
<keyword evidence="5" id="KW-0804">Transcription</keyword>
<dbReference type="Proteomes" id="UP000007934">
    <property type="component" value="Chromosome"/>
</dbReference>
<dbReference type="AlphaFoldDB" id="E7A905"/>
<evidence type="ECO:0000256" key="3">
    <source>
        <dbReference type="ARBA" id="ARBA00023015"/>
    </source>
</evidence>
<dbReference type="KEGG" id="hfe:HFELIS_03570"/>
<keyword evidence="1 6" id="KW-0597">Phosphoprotein</keyword>
<keyword evidence="2" id="KW-0902">Two-component regulatory system</keyword>
<feature type="domain" description="OmpR/PhoB-type" evidence="9">
    <location>
        <begin position="123"/>
        <end position="217"/>
    </location>
</feature>
<keyword evidence="4 7" id="KW-0238">DNA-binding</keyword>
<evidence type="ECO:0000259" key="8">
    <source>
        <dbReference type="PROSITE" id="PS50110"/>
    </source>
</evidence>
<dbReference type="STRING" id="936155.HFELIS_03570"/>
<dbReference type="RefSeq" id="WP_013468812.1">
    <property type="nucleotide sequence ID" value="NC_014810.2"/>
</dbReference>
<dbReference type="GO" id="GO:0000976">
    <property type="term" value="F:transcription cis-regulatory region binding"/>
    <property type="evidence" value="ECO:0007669"/>
    <property type="project" value="TreeGrafter"/>
</dbReference>
<evidence type="ECO:0000256" key="7">
    <source>
        <dbReference type="PROSITE-ProRule" id="PRU01091"/>
    </source>
</evidence>
<dbReference type="GO" id="GO:0000156">
    <property type="term" value="F:phosphorelay response regulator activity"/>
    <property type="evidence" value="ECO:0007669"/>
    <property type="project" value="TreeGrafter"/>
</dbReference>
<evidence type="ECO:0000313" key="11">
    <source>
        <dbReference type="Proteomes" id="UP000007934"/>
    </source>
</evidence>
<protein>
    <submittedName>
        <fullName evidence="10">Two-component regulation system CdrRS, regulator component CdrR</fullName>
    </submittedName>
</protein>
<dbReference type="InterPro" id="IPR011006">
    <property type="entry name" value="CheY-like_superfamily"/>
</dbReference>
<accession>E7A905</accession>
<keyword evidence="11" id="KW-1185">Reference proteome</keyword>
<dbReference type="InterPro" id="IPR001789">
    <property type="entry name" value="Sig_transdc_resp-reg_receiver"/>
</dbReference>
<evidence type="ECO:0000256" key="5">
    <source>
        <dbReference type="ARBA" id="ARBA00023163"/>
    </source>
</evidence>
<dbReference type="Gene3D" id="3.40.50.2300">
    <property type="match status" value="1"/>
</dbReference>
<dbReference type="SMART" id="SM00448">
    <property type="entry name" value="REC"/>
    <property type="match status" value="1"/>
</dbReference>
<feature type="modified residue" description="4-aspartylphosphate" evidence="6">
    <location>
        <position position="57"/>
    </location>
</feature>
<organism evidence="10 11">
    <name type="scientific">Helicobacter felis (strain ATCC 49179 / CCUG 28539 / NCTC 12436 / CS1)</name>
    <dbReference type="NCBI Taxonomy" id="936155"/>
    <lineage>
        <taxon>Bacteria</taxon>
        <taxon>Pseudomonadati</taxon>
        <taxon>Campylobacterota</taxon>
        <taxon>Epsilonproteobacteria</taxon>
        <taxon>Campylobacterales</taxon>
        <taxon>Helicobacteraceae</taxon>
        <taxon>Helicobacter</taxon>
    </lineage>
</organism>
<dbReference type="PANTHER" id="PTHR48111">
    <property type="entry name" value="REGULATOR OF RPOS"/>
    <property type="match status" value="1"/>
</dbReference>
<feature type="domain" description="Response regulatory" evidence="8">
    <location>
        <begin position="8"/>
        <end position="122"/>
    </location>
</feature>
<dbReference type="InterPro" id="IPR016032">
    <property type="entry name" value="Sig_transdc_resp-reg_C-effctor"/>
</dbReference>
<evidence type="ECO:0000256" key="4">
    <source>
        <dbReference type="ARBA" id="ARBA00023125"/>
    </source>
</evidence>
<dbReference type="CDD" id="cd00383">
    <property type="entry name" value="trans_reg_C"/>
    <property type="match status" value="1"/>
</dbReference>
<dbReference type="GO" id="GO:0005829">
    <property type="term" value="C:cytosol"/>
    <property type="evidence" value="ECO:0007669"/>
    <property type="project" value="TreeGrafter"/>
</dbReference>
<reference evidence="10 11" key="1">
    <citation type="journal article" date="2011" name="Genome Biol. Evol.">
        <title>Comparative whole genome sequence analysis of the carcinogenic bacterial model pathogen Helicobacter felis.</title>
        <authorList>
            <person name="Arnold I.C."/>
            <person name="Zigova Z."/>
            <person name="Holden M."/>
            <person name="Lawley T.D."/>
            <person name="Rad R."/>
            <person name="Dougan G."/>
            <person name="Falkow S."/>
            <person name="Bentley S.D."/>
            <person name="Muller A."/>
        </authorList>
    </citation>
    <scope>NUCLEOTIDE SEQUENCE [LARGE SCALE GENOMIC DNA]</scope>
    <source>
        <strain evidence="11">ATCC 49179 / CCUG 28539 / NCTC 12436 / CS1</strain>
    </source>
</reference>
<evidence type="ECO:0000313" key="10">
    <source>
        <dbReference type="EMBL" id="CBY82441.1"/>
    </source>
</evidence>
<evidence type="ECO:0000256" key="6">
    <source>
        <dbReference type="PROSITE-ProRule" id="PRU00169"/>
    </source>
</evidence>
<sequence length="220" mass="24969">MKKVHKGRLFLLEDDVPLHAVIADFLTRVGFEVQGAYESAQALSILSCESFDLLLLDVQVSGTDSFETLQTLRQLHITTPTIFISVLSDMTSLKKAFDLGASDYLKKPFDLEELQIRIERLLITQKVHIGPDCFYEGGTLNVRGQNFFLTSKEKQLLEFFLRHQNTILSSDQIIANVWSYESGVDDSTLRTYIKNLRKLLGKDIIQNVKGLGYCFKNPCV</sequence>
<dbReference type="GeneID" id="36134504"/>
<dbReference type="GO" id="GO:0032993">
    <property type="term" value="C:protein-DNA complex"/>
    <property type="evidence" value="ECO:0007669"/>
    <property type="project" value="TreeGrafter"/>
</dbReference>
<dbReference type="eggNOG" id="COG0745">
    <property type="taxonomic scope" value="Bacteria"/>
</dbReference>
<evidence type="ECO:0000256" key="1">
    <source>
        <dbReference type="ARBA" id="ARBA00022553"/>
    </source>
</evidence>